<accession>A0A2C9LEK0</accession>
<proteinExistence type="predicted"/>
<feature type="compositionally biased region" description="Basic and acidic residues" evidence="1">
    <location>
        <begin position="1"/>
        <end position="30"/>
    </location>
</feature>
<dbReference type="VEuPathDB" id="VectorBase:BGLB030304"/>
<protein>
    <submittedName>
        <fullName evidence="2">Uncharacterized protein</fullName>
    </submittedName>
</protein>
<sequence>MADLDRLEGISKRDDSGRAQLYREDSEGSHVSKTTSSMILQSKKDKSDHDAGLVDTGSTSQEGAELSRTNLFESAMTGASDTTVKFPRGKDYLTPKQSTPDIAMGFTSDNFYSKTSSHMGDWLQKQLKDREASLTSVKDKVLSFHTTSSLGHAPLRKATFGGKEVLPPIRDTKQAAAVKDLPFTGPRILKPLPGRVYTFIKPFSRLSSEGHSEKSSLSHFLRSYVHVNQERAMARAQWLSRIATSDTTDACARPPLQPRIKRRFQGWDGGTSLESHTMIDLPDFIDNVPTLIKALTDTKERIQKRCQDEKNYHKNIQFSKSPAEVSQEYTAYHGIEELFQ</sequence>
<feature type="compositionally biased region" description="Polar residues" evidence="1">
    <location>
        <begin position="31"/>
        <end position="40"/>
    </location>
</feature>
<dbReference type="VEuPathDB" id="VectorBase:BGLAX_037835"/>
<gene>
    <name evidence="2" type="primary">106057828</name>
</gene>
<feature type="compositionally biased region" description="Basic and acidic residues" evidence="1">
    <location>
        <begin position="42"/>
        <end position="52"/>
    </location>
</feature>
<evidence type="ECO:0000256" key="1">
    <source>
        <dbReference type="SAM" id="MobiDB-lite"/>
    </source>
</evidence>
<evidence type="ECO:0000313" key="2">
    <source>
        <dbReference type="EnsemblMetazoa" id="BGLB030304-PA"/>
    </source>
</evidence>
<reference evidence="2" key="1">
    <citation type="submission" date="2020-05" db="UniProtKB">
        <authorList>
            <consortium name="EnsemblMetazoa"/>
        </authorList>
    </citation>
    <scope>IDENTIFICATION</scope>
    <source>
        <strain evidence="2">BB02</strain>
    </source>
</reference>
<feature type="compositionally biased region" description="Polar residues" evidence="1">
    <location>
        <begin position="56"/>
        <end position="65"/>
    </location>
</feature>
<name>A0A2C9LEK0_BIOGL</name>
<dbReference type="Proteomes" id="UP000076420">
    <property type="component" value="Unassembled WGS sequence"/>
</dbReference>
<dbReference type="KEGG" id="bgt:106057828"/>
<dbReference type="OrthoDB" id="6436361at2759"/>
<organism evidence="2 3">
    <name type="scientific">Biomphalaria glabrata</name>
    <name type="common">Bloodfluke planorb</name>
    <name type="synonym">Freshwater snail</name>
    <dbReference type="NCBI Taxonomy" id="6526"/>
    <lineage>
        <taxon>Eukaryota</taxon>
        <taxon>Metazoa</taxon>
        <taxon>Spiralia</taxon>
        <taxon>Lophotrochozoa</taxon>
        <taxon>Mollusca</taxon>
        <taxon>Gastropoda</taxon>
        <taxon>Heterobranchia</taxon>
        <taxon>Euthyneura</taxon>
        <taxon>Panpulmonata</taxon>
        <taxon>Hygrophila</taxon>
        <taxon>Lymnaeoidea</taxon>
        <taxon>Planorbidae</taxon>
        <taxon>Biomphalaria</taxon>
    </lineage>
</organism>
<feature type="region of interest" description="Disordered" evidence="1">
    <location>
        <begin position="1"/>
        <end position="65"/>
    </location>
</feature>
<dbReference type="AlphaFoldDB" id="A0A2C9LEK0"/>
<evidence type="ECO:0000313" key="3">
    <source>
        <dbReference type="Proteomes" id="UP000076420"/>
    </source>
</evidence>
<dbReference type="EnsemblMetazoa" id="BGLB030304-RA">
    <property type="protein sequence ID" value="BGLB030304-PA"/>
    <property type="gene ID" value="BGLB030304"/>
</dbReference>